<keyword evidence="2" id="KW-0479">Metal-binding</keyword>
<reference evidence="5" key="1">
    <citation type="submission" date="2017-02" db="EMBL/GenBank/DDBJ databases">
        <title>Comparative genomics and description of representatives of a novel lineage of planctomycetes thriving in anoxic sediments.</title>
        <authorList>
            <person name="Spring S."/>
            <person name="Bunk B."/>
            <person name="Sproer C."/>
            <person name="Klenk H.-P."/>
        </authorList>
    </citation>
    <scope>NUCLEOTIDE SEQUENCE [LARGE SCALE GENOMIC DNA]</scope>
    <source>
        <strain evidence="5">L21-RPul-D3</strain>
    </source>
</reference>
<feature type="binding site" evidence="1">
    <location>
        <position position="112"/>
    </location>
    <ligand>
        <name>CoA</name>
        <dbReference type="ChEBI" id="CHEBI:57287"/>
    </ligand>
</feature>
<feature type="binding site" evidence="1">
    <location>
        <position position="153"/>
    </location>
    <ligand>
        <name>CoA</name>
        <dbReference type="ChEBI" id="CHEBI:57287"/>
    </ligand>
</feature>
<feature type="binding site" evidence="2">
    <location>
        <position position="114"/>
    </location>
    <ligand>
        <name>Mg(2+)</name>
        <dbReference type="ChEBI" id="CHEBI:18420"/>
    </ligand>
</feature>
<dbReference type="GO" id="GO:0000287">
    <property type="term" value="F:magnesium ion binding"/>
    <property type="evidence" value="ECO:0007669"/>
    <property type="project" value="InterPro"/>
</dbReference>
<dbReference type="SUPFAM" id="SSF56214">
    <property type="entry name" value="4'-phosphopantetheinyl transferase"/>
    <property type="match status" value="1"/>
</dbReference>
<feature type="binding site" evidence="1">
    <location>
        <position position="54"/>
    </location>
    <ligand>
        <name>CoA</name>
        <dbReference type="ChEBI" id="CHEBI:57287"/>
    </ligand>
</feature>
<dbReference type="KEGG" id="pbu:L21SP3_00728"/>
<evidence type="ECO:0000256" key="2">
    <source>
        <dbReference type="PIRSR" id="PIRSR603542-2"/>
    </source>
</evidence>
<feature type="binding site" evidence="2">
    <location>
        <position position="112"/>
    </location>
    <ligand>
        <name>Mg(2+)</name>
        <dbReference type="ChEBI" id="CHEBI:18420"/>
    </ligand>
</feature>
<dbReference type="GO" id="GO:0005886">
    <property type="term" value="C:plasma membrane"/>
    <property type="evidence" value="ECO:0007669"/>
    <property type="project" value="TreeGrafter"/>
</dbReference>
<protein>
    <recommendedName>
        <fullName evidence="3">4'-phosphopantetheinyl transferase N-terminal domain-containing protein</fullName>
    </recommendedName>
</protein>
<keyword evidence="2" id="KW-0460">Magnesium</keyword>
<dbReference type="PANTHER" id="PTHR38096:SF1">
    <property type="entry name" value="ENTEROBACTIN SYNTHASE COMPONENT D"/>
    <property type="match status" value="1"/>
</dbReference>
<dbReference type="EMBL" id="CP019633">
    <property type="protein sequence ID" value="AQQ08934.1"/>
    <property type="molecule type" value="Genomic_DNA"/>
</dbReference>
<feature type="domain" description="4'-phosphopantetheinyl transferase N-terminal" evidence="3">
    <location>
        <begin position="35"/>
        <end position="101"/>
    </location>
</feature>
<keyword evidence="5" id="KW-1185">Reference proteome</keyword>
<dbReference type="PANTHER" id="PTHR38096">
    <property type="entry name" value="ENTEROBACTIN SYNTHASE COMPONENT D"/>
    <property type="match status" value="1"/>
</dbReference>
<dbReference type="STRING" id="1940790.L21SP3_00728"/>
<feature type="binding site" evidence="1">
    <location>
        <position position="157"/>
    </location>
    <ligand>
        <name>CoA</name>
        <dbReference type="ChEBI" id="CHEBI:57287"/>
    </ligand>
</feature>
<name>A0A1Q2HNU7_9BACT</name>
<evidence type="ECO:0000259" key="3">
    <source>
        <dbReference type="Pfam" id="PF17837"/>
    </source>
</evidence>
<dbReference type="Proteomes" id="UP000188273">
    <property type="component" value="Chromosome"/>
</dbReference>
<dbReference type="InterPro" id="IPR041354">
    <property type="entry name" value="4PPT_N"/>
</dbReference>
<sequence length="223" mass="25238">MLRALAKSWREILPSDVRFEIAQSSDYTSELSALEREAVKDARKKRLEEFSAGRHLLKKILSSMRVSYSDLTVNSNGSVKAPSGITCTISHSGGLVFAAAAQKSSFKSIGADMELLNDIDAEDLKNFLPHREYCQIVSDRSKQRAGISFSLRESVGKCFGNIEDRFMNFDEIILDYRNNGAVKILPNSNYMQKNFLRDSGVCFYYDYMVSNGFILTFFCINFH</sequence>
<dbReference type="GO" id="GO:0009366">
    <property type="term" value="C:enterobactin synthetase complex"/>
    <property type="evidence" value="ECO:0007669"/>
    <property type="project" value="InterPro"/>
</dbReference>
<gene>
    <name evidence="4" type="ORF">L21SP3_00728</name>
</gene>
<dbReference type="Gene3D" id="3.90.470.20">
    <property type="entry name" value="4'-phosphopantetheinyl transferase domain"/>
    <property type="match status" value="2"/>
</dbReference>
<feature type="binding site" evidence="1">
    <location>
        <position position="46"/>
    </location>
    <ligand>
        <name>CoA</name>
        <dbReference type="ChEBI" id="CHEBI:57287"/>
    </ligand>
</feature>
<evidence type="ECO:0000313" key="4">
    <source>
        <dbReference type="EMBL" id="AQQ08934.1"/>
    </source>
</evidence>
<organism evidence="4 5">
    <name type="scientific">Sedimentisphaera cyanobacteriorum</name>
    <dbReference type="NCBI Taxonomy" id="1940790"/>
    <lineage>
        <taxon>Bacteria</taxon>
        <taxon>Pseudomonadati</taxon>
        <taxon>Planctomycetota</taxon>
        <taxon>Phycisphaerae</taxon>
        <taxon>Sedimentisphaerales</taxon>
        <taxon>Sedimentisphaeraceae</taxon>
        <taxon>Sedimentisphaera</taxon>
    </lineage>
</organism>
<dbReference type="InterPro" id="IPR003542">
    <property type="entry name" value="Enbac_synth_compD-like"/>
</dbReference>
<dbReference type="AlphaFoldDB" id="A0A1Q2HNU7"/>
<proteinExistence type="predicted"/>
<evidence type="ECO:0000313" key="5">
    <source>
        <dbReference type="Proteomes" id="UP000188273"/>
    </source>
</evidence>
<dbReference type="Pfam" id="PF17837">
    <property type="entry name" value="4PPT_N"/>
    <property type="match status" value="1"/>
</dbReference>
<feature type="binding site" evidence="1">
    <location>
        <begin position="90"/>
        <end position="91"/>
    </location>
    <ligand>
        <name>CoA</name>
        <dbReference type="ChEBI" id="CHEBI:57287"/>
    </ligand>
</feature>
<dbReference type="InterPro" id="IPR037143">
    <property type="entry name" value="4-PPantetheinyl_Trfase_dom_sf"/>
</dbReference>
<dbReference type="GO" id="GO:0008897">
    <property type="term" value="F:holo-[acyl-carrier-protein] synthase activity"/>
    <property type="evidence" value="ECO:0007669"/>
    <property type="project" value="InterPro"/>
</dbReference>
<comment type="cofactor">
    <cofactor evidence="2">
        <name>Mg(2+)</name>
        <dbReference type="ChEBI" id="CHEBI:18420"/>
    </cofactor>
</comment>
<dbReference type="GO" id="GO:0009239">
    <property type="term" value="P:enterobactin biosynthetic process"/>
    <property type="evidence" value="ECO:0007669"/>
    <property type="project" value="InterPro"/>
</dbReference>
<accession>A0A1Q2HNU7</accession>
<evidence type="ECO:0000256" key="1">
    <source>
        <dbReference type="PIRSR" id="PIRSR603542-1"/>
    </source>
</evidence>